<keyword evidence="4" id="KW-0328">Glycosyltransferase</keyword>
<proteinExistence type="inferred from homology"/>
<dbReference type="Gene3D" id="1.25.40.10">
    <property type="entry name" value="Tetratricopeptide repeat domain"/>
    <property type="match status" value="1"/>
</dbReference>
<evidence type="ECO:0000256" key="7">
    <source>
        <dbReference type="ARBA" id="ARBA00022803"/>
    </source>
</evidence>
<name>A0ABT0GJ80_9GAMM</name>
<dbReference type="Gene3D" id="3.40.50.11380">
    <property type="match status" value="1"/>
</dbReference>
<dbReference type="InterPro" id="IPR029489">
    <property type="entry name" value="OGT/SEC/SPY_C"/>
</dbReference>
<evidence type="ECO:0000256" key="4">
    <source>
        <dbReference type="ARBA" id="ARBA00022676"/>
    </source>
</evidence>
<feature type="repeat" description="TPR" evidence="8">
    <location>
        <begin position="72"/>
        <end position="105"/>
    </location>
</feature>
<dbReference type="InterPro" id="IPR011990">
    <property type="entry name" value="TPR-like_helical_dom_sf"/>
</dbReference>
<evidence type="ECO:0000256" key="9">
    <source>
        <dbReference type="SAM" id="MobiDB-lite"/>
    </source>
</evidence>
<dbReference type="Pfam" id="PF13428">
    <property type="entry name" value="TPR_14"/>
    <property type="match status" value="1"/>
</dbReference>
<organism evidence="11 12">
    <name type="scientific">Pseudomarimonas salicorniae</name>
    <dbReference type="NCBI Taxonomy" id="2933270"/>
    <lineage>
        <taxon>Bacteria</taxon>
        <taxon>Pseudomonadati</taxon>
        <taxon>Pseudomonadota</taxon>
        <taxon>Gammaproteobacteria</taxon>
        <taxon>Lysobacterales</taxon>
        <taxon>Lysobacteraceae</taxon>
        <taxon>Pseudomarimonas</taxon>
    </lineage>
</organism>
<feature type="compositionally biased region" description="Polar residues" evidence="9">
    <location>
        <begin position="1"/>
        <end position="10"/>
    </location>
</feature>
<evidence type="ECO:0000313" key="11">
    <source>
        <dbReference type="EMBL" id="MCK7594595.1"/>
    </source>
</evidence>
<reference evidence="11" key="1">
    <citation type="submission" date="2022-04" db="EMBL/GenBank/DDBJ databases">
        <title>Lysobacter sp. CAU 1642 isolated from sea sand.</title>
        <authorList>
            <person name="Kim W."/>
        </authorList>
    </citation>
    <scope>NUCLEOTIDE SEQUENCE</scope>
    <source>
        <strain evidence="11">CAU 1642</strain>
    </source>
</reference>
<evidence type="ECO:0000313" key="12">
    <source>
        <dbReference type="Proteomes" id="UP001431449"/>
    </source>
</evidence>
<dbReference type="EC" id="2.4.1.255" evidence="3"/>
<dbReference type="PANTHER" id="PTHR44835">
    <property type="entry name" value="UDP-N-ACETYLGLUCOSAMINE--PEPTIDE N-ACETYLGLUCOSAMINYLTRANSFERASE SPINDLY-RELATED"/>
    <property type="match status" value="1"/>
</dbReference>
<dbReference type="PANTHER" id="PTHR44835:SF1">
    <property type="entry name" value="PROTEIN O-GLCNAC TRANSFERASE"/>
    <property type="match status" value="1"/>
</dbReference>
<dbReference type="Gene3D" id="3.40.50.2000">
    <property type="entry name" value="Glycogen Phosphorylase B"/>
    <property type="match status" value="1"/>
</dbReference>
<comment type="similarity">
    <text evidence="2">Belongs to the glycosyltransferase 41 family. O-GlcNAc transferase subfamily.</text>
</comment>
<keyword evidence="5" id="KW-0808">Transferase</keyword>
<protein>
    <recommendedName>
        <fullName evidence="3">protein O-GlcNAc transferase</fullName>
        <ecNumber evidence="3">2.4.1.255</ecNumber>
    </recommendedName>
</protein>
<dbReference type="SUPFAM" id="SSF48452">
    <property type="entry name" value="TPR-like"/>
    <property type="match status" value="1"/>
</dbReference>
<dbReference type="InterPro" id="IPR051939">
    <property type="entry name" value="Glycosyltr_41/O-GlcNAc_trsf"/>
</dbReference>
<evidence type="ECO:0000256" key="6">
    <source>
        <dbReference type="ARBA" id="ARBA00022737"/>
    </source>
</evidence>
<evidence type="ECO:0000256" key="5">
    <source>
        <dbReference type="ARBA" id="ARBA00022679"/>
    </source>
</evidence>
<keyword evidence="12" id="KW-1185">Reference proteome</keyword>
<comment type="pathway">
    <text evidence="1">Protein modification; protein glycosylation.</text>
</comment>
<dbReference type="SUPFAM" id="SSF53756">
    <property type="entry name" value="UDP-Glycosyltransferase/glycogen phosphorylase"/>
    <property type="match status" value="1"/>
</dbReference>
<dbReference type="SMART" id="SM00028">
    <property type="entry name" value="TPR"/>
    <property type="match status" value="3"/>
</dbReference>
<dbReference type="Proteomes" id="UP001431449">
    <property type="component" value="Unassembled WGS sequence"/>
</dbReference>
<dbReference type="PROSITE" id="PS50005">
    <property type="entry name" value="TPR"/>
    <property type="match status" value="1"/>
</dbReference>
<evidence type="ECO:0000256" key="1">
    <source>
        <dbReference type="ARBA" id="ARBA00004922"/>
    </source>
</evidence>
<keyword evidence="6" id="KW-0677">Repeat</keyword>
<dbReference type="Pfam" id="PF13844">
    <property type="entry name" value="Glyco_transf_41"/>
    <property type="match status" value="1"/>
</dbReference>
<evidence type="ECO:0000259" key="10">
    <source>
        <dbReference type="Pfam" id="PF13844"/>
    </source>
</evidence>
<evidence type="ECO:0000256" key="2">
    <source>
        <dbReference type="ARBA" id="ARBA00005386"/>
    </source>
</evidence>
<dbReference type="RefSeq" id="WP_248210108.1">
    <property type="nucleotide sequence ID" value="NZ_JALNMH010000010.1"/>
</dbReference>
<dbReference type="InterPro" id="IPR019734">
    <property type="entry name" value="TPR_rpt"/>
</dbReference>
<comment type="caution">
    <text evidence="11">The sequence shown here is derived from an EMBL/GenBank/DDBJ whole genome shotgun (WGS) entry which is preliminary data.</text>
</comment>
<accession>A0ABT0GJ80</accession>
<sequence>MEDSQPSLRQAEQAERAGQPSVALDHLKTHLQRHAGDARAWALAARCLRQLGGLGEAHGAAQRALGLDRAQPAAWRELGVIERLAGRPDAAERSLRQALALDPDDAQGQRELALTLARTRPAEALSLLDALPGALPQGDALLHAQLMLAAGAAERARVAFDALLQGGSSDLAVVRGAYWSRVMAGERSARRRELAAQLCALQPGAEPWLNRAQEDLEAGEFAAAREAIEEAARREPAHPGPAWARFQIPPDPAPASEEAQLAYCRAWQEGVERFARDVDSGRLTGPALIDCVGFCSAFYRHYLGDSVPGQADYGRLVGRIMAASGIAPAEAATDGPPRRIGVVSAHLREHTVARLFVPLLEQLAGDFDWHFFSLDAREDAWTQRVARIGTLHRGAGGIREWAARIGAARPDVLLYPEIGMDARTLALAALRLAPRQAALWGHPVSPGLPTLDAVLSPDALEPADGAAHYAEPLVRLPGLGHGLREADLPEPREPELNLREGEIPLLCAQTVYKLLPAQDVLFARILARLPKARLHLLVDPRTPVREFIARRLGAALEAAGVDPARQLALHGFLPLPEYLGLARSFRLNLDTLGWSGGMSALDLLAQGLPTIALPGARMRCRQTAALLERLGVGELIARNADDYVDKVVALAPDADRCAALSARLRERRGQLFDDGRVAPFLDAWLRGESAPR</sequence>
<feature type="domain" description="O-GlcNAc transferase C-terminal" evidence="10">
    <location>
        <begin position="510"/>
        <end position="669"/>
    </location>
</feature>
<evidence type="ECO:0000256" key="3">
    <source>
        <dbReference type="ARBA" id="ARBA00011970"/>
    </source>
</evidence>
<evidence type="ECO:0000256" key="8">
    <source>
        <dbReference type="PROSITE-ProRule" id="PRU00339"/>
    </source>
</evidence>
<gene>
    <name evidence="11" type="ORF">M0G41_13055</name>
</gene>
<keyword evidence="7 8" id="KW-0802">TPR repeat</keyword>
<dbReference type="EMBL" id="JALNMH010000010">
    <property type="protein sequence ID" value="MCK7594595.1"/>
    <property type="molecule type" value="Genomic_DNA"/>
</dbReference>
<feature type="region of interest" description="Disordered" evidence="9">
    <location>
        <begin position="1"/>
        <end position="21"/>
    </location>
</feature>